<organism evidence="1 2">
    <name type="scientific">Paraburkholderia youngii</name>
    <dbReference type="NCBI Taxonomy" id="2782701"/>
    <lineage>
        <taxon>Bacteria</taxon>
        <taxon>Pseudomonadati</taxon>
        <taxon>Pseudomonadota</taxon>
        <taxon>Betaproteobacteria</taxon>
        <taxon>Burkholderiales</taxon>
        <taxon>Burkholderiaceae</taxon>
        <taxon>Paraburkholderia</taxon>
    </lineage>
</organism>
<sequence length="119" mass="13058">MVNSPVLIIAPRPHHLLQKYGYDGSIIGVDVPESREKTVMSRWNFGEDGTIVRWNHSPAFDVRTSSGNCSKRITRSRVPARRTPTSPLAATEALYAGVLLVEIRDAKAALHPDPAAGNR</sequence>
<comment type="caution">
    <text evidence="1">The sequence shown here is derived from an EMBL/GenBank/DDBJ whole genome shotgun (WGS) entry which is preliminary data.</text>
</comment>
<protein>
    <submittedName>
        <fullName evidence="1">Uncharacterized protein</fullName>
    </submittedName>
</protein>
<dbReference type="EMBL" id="JAALDK010000001">
    <property type="protein sequence ID" value="NUX99681.1"/>
    <property type="molecule type" value="Genomic_DNA"/>
</dbReference>
<dbReference type="RefSeq" id="WP_176106293.1">
    <property type="nucleotide sequence ID" value="NZ_JAALDK010000001.1"/>
</dbReference>
<evidence type="ECO:0000313" key="1">
    <source>
        <dbReference type="EMBL" id="NUX99681.1"/>
    </source>
</evidence>
<gene>
    <name evidence="1" type="ORF">G5S42_08120</name>
</gene>
<name>A0A7Y6JWD0_9BURK</name>
<accession>A0A7Y6JWD0</accession>
<evidence type="ECO:0000313" key="2">
    <source>
        <dbReference type="Proteomes" id="UP000594380"/>
    </source>
</evidence>
<dbReference type="Proteomes" id="UP000594380">
    <property type="component" value="Unassembled WGS sequence"/>
</dbReference>
<dbReference type="GeneID" id="301100304"/>
<reference evidence="1 2" key="1">
    <citation type="submission" date="2020-02" db="EMBL/GenBank/DDBJ databases">
        <title>Paraburkholderia simonii sp. nov. and Paraburkholderia youngii sp. nov. Brazilian and Mexican Mimosa-associated rhizobia.</title>
        <authorList>
            <person name="Mavima L."/>
            <person name="Beukes C.W."/>
            <person name="Chan W.Y."/>
            <person name="Palmer M."/>
            <person name="De Meyer S.E."/>
            <person name="James E.K."/>
            <person name="Venter S.N."/>
            <person name="Steenkamp E.T."/>
        </authorList>
    </citation>
    <scope>NUCLEOTIDE SEQUENCE [LARGE SCALE GENOMIC DNA]</scope>
    <source>
        <strain evidence="1 2">JPY169</strain>
    </source>
</reference>
<dbReference type="AlphaFoldDB" id="A0A7Y6JWD0"/>
<proteinExistence type="predicted"/>